<dbReference type="Proteomes" id="UP000276133">
    <property type="component" value="Unassembled WGS sequence"/>
</dbReference>
<comment type="caution">
    <text evidence="1">The sequence shown here is derived from an EMBL/GenBank/DDBJ whole genome shotgun (WGS) entry which is preliminary data.</text>
</comment>
<dbReference type="AlphaFoldDB" id="A0A3M7RTU2"/>
<keyword evidence="2" id="KW-1185">Reference proteome</keyword>
<sequence>MQIVKIRTNEFLVLQKLCNFLCKVFADLRVCLYKFLQYCTDLHFGSPFIYLIEHINQIFLKKQKYLLIIPVQFIIDTFSPLKEKCFYCHDLKYDQH</sequence>
<accession>A0A3M7RTU2</accession>
<evidence type="ECO:0000313" key="2">
    <source>
        <dbReference type="Proteomes" id="UP000276133"/>
    </source>
</evidence>
<gene>
    <name evidence="1" type="ORF">BpHYR1_047340</name>
</gene>
<evidence type="ECO:0000313" key="1">
    <source>
        <dbReference type="EMBL" id="RNA26840.1"/>
    </source>
</evidence>
<proteinExistence type="predicted"/>
<organism evidence="1 2">
    <name type="scientific">Brachionus plicatilis</name>
    <name type="common">Marine rotifer</name>
    <name type="synonym">Brachionus muelleri</name>
    <dbReference type="NCBI Taxonomy" id="10195"/>
    <lineage>
        <taxon>Eukaryota</taxon>
        <taxon>Metazoa</taxon>
        <taxon>Spiralia</taxon>
        <taxon>Gnathifera</taxon>
        <taxon>Rotifera</taxon>
        <taxon>Eurotatoria</taxon>
        <taxon>Monogononta</taxon>
        <taxon>Pseudotrocha</taxon>
        <taxon>Ploima</taxon>
        <taxon>Brachionidae</taxon>
        <taxon>Brachionus</taxon>
    </lineage>
</organism>
<reference evidence="1 2" key="1">
    <citation type="journal article" date="2018" name="Sci. Rep.">
        <title>Genomic signatures of local adaptation to the degree of environmental predictability in rotifers.</title>
        <authorList>
            <person name="Franch-Gras L."/>
            <person name="Hahn C."/>
            <person name="Garcia-Roger E.M."/>
            <person name="Carmona M.J."/>
            <person name="Serra M."/>
            <person name="Gomez A."/>
        </authorList>
    </citation>
    <scope>NUCLEOTIDE SEQUENCE [LARGE SCALE GENOMIC DNA]</scope>
    <source>
        <strain evidence="1">HYR1</strain>
    </source>
</reference>
<name>A0A3M7RTU2_BRAPC</name>
<protein>
    <submittedName>
        <fullName evidence="1">Uncharacterized protein</fullName>
    </submittedName>
</protein>
<dbReference type="EMBL" id="REGN01002662">
    <property type="protein sequence ID" value="RNA26840.1"/>
    <property type="molecule type" value="Genomic_DNA"/>
</dbReference>